<evidence type="ECO:0000313" key="3">
    <source>
        <dbReference type="Proteomes" id="UP000029435"/>
    </source>
</evidence>
<evidence type="ECO:0000256" key="1">
    <source>
        <dbReference type="SAM" id="SignalP"/>
    </source>
</evidence>
<dbReference type="EMBL" id="JQOD01000001">
    <property type="protein sequence ID" value="KGA35302.1"/>
    <property type="molecule type" value="Genomic_DNA"/>
</dbReference>
<sequence length="175" mass="20108">MRTALLMLLWLTAITPVAHSADWLSWRKVGDATLTWGPFTVYTSQLLTPDGRYNGPEQDQALIITYKRNIDRDELVEATRDQWQAQGILAREPQSESWLRMLHPLWPDVIPGAQLAFVFNDKQGQFWYRASASQKSFVPLGPSQPATFSTYFLAIWLDPRTQYPELRQQLIGGKK</sequence>
<keyword evidence="1" id="KW-0732">Signal</keyword>
<accession>A0A0M2F594</accession>
<name>A0A0M2F594_9GAMM</name>
<dbReference type="RefSeq" id="WP_039311850.1">
    <property type="nucleotide sequence ID" value="NZ_JQOD01000001.1"/>
</dbReference>
<proteinExistence type="predicted"/>
<evidence type="ECO:0000313" key="2">
    <source>
        <dbReference type="EMBL" id="KGA35302.1"/>
    </source>
</evidence>
<reference evidence="2 3" key="1">
    <citation type="submission" date="2014-08" db="EMBL/GenBank/DDBJ databases">
        <title>Genome sequences of NCPPB Pectobacterium isolates.</title>
        <authorList>
            <person name="Glover R.H."/>
            <person name="Sapp M."/>
            <person name="Elphinstone J."/>
        </authorList>
    </citation>
    <scope>NUCLEOTIDE SEQUENCE [LARGE SCALE GENOMIC DNA]</scope>
    <source>
        <strain evidence="2 3">LMG 21372</strain>
    </source>
</reference>
<feature type="signal peptide" evidence="1">
    <location>
        <begin position="1"/>
        <end position="20"/>
    </location>
</feature>
<dbReference type="OrthoDB" id="8527419at2"/>
<comment type="caution">
    <text evidence="2">The sequence shown here is derived from an EMBL/GenBank/DDBJ whole genome shotgun (WGS) entry which is preliminary data.</text>
</comment>
<dbReference type="Proteomes" id="UP000029435">
    <property type="component" value="Unassembled WGS sequence"/>
</dbReference>
<organism evidence="2 3">
    <name type="scientific">Pectobacterium brasiliense</name>
    <dbReference type="NCBI Taxonomy" id="180957"/>
    <lineage>
        <taxon>Bacteria</taxon>
        <taxon>Pseudomonadati</taxon>
        <taxon>Pseudomonadota</taxon>
        <taxon>Gammaproteobacteria</taxon>
        <taxon>Enterobacterales</taxon>
        <taxon>Pectobacteriaceae</taxon>
        <taxon>Pectobacterium</taxon>
    </lineage>
</organism>
<gene>
    <name evidence="2" type="ORF">KU74_02200</name>
</gene>
<dbReference type="STRING" id="180957.B5S52_14155"/>
<protein>
    <submittedName>
        <fullName evidence="2">Periplasmic protein</fullName>
    </submittedName>
</protein>
<feature type="chain" id="PRO_5005632676" evidence="1">
    <location>
        <begin position="21"/>
        <end position="175"/>
    </location>
</feature>
<dbReference type="AlphaFoldDB" id="A0A0M2F594"/>